<comment type="caution">
    <text evidence="7">The sequence shown here is derived from an EMBL/GenBank/DDBJ whole genome shotgun (WGS) entry which is preliminary data.</text>
</comment>
<dbReference type="CDD" id="cd13580">
    <property type="entry name" value="PBP2_AlgQ_like_1"/>
    <property type="match status" value="1"/>
</dbReference>
<evidence type="ECO:0000313" key="8">
    <source>
        <dbReference type="Proteomes" id="UP000480246"/>
    </source>
</evidence>
<dbReference type="OrthoDB" id="9787283at2"/>
<dbReference type="InterPro" id="IPR050490">
    <property type="entry name" value="Bact_solute-bd_prot1"/>
</dbReference>
<evidence type="ECO:0000256" key="4">
    <source>
        <dbReference type="ARBA" id="ARBA00023139"/>
    </source>
</evidence>
<keyword evidence="3" id="KW-0472">Membrane</keyword>
<gene>
    <name evidence="7" type="ORF">F9U64_07735</name>
</gene>
<evidence type="ECO:0000313" key="7">
    <source>
        <dbReference type="EMBL" id="KAB8137847.1"/>
    </source>
</evidence>
<feature type="signal peptide" evidence="6">
    <location>
        <begin position="1"/>
        <end position="20"/>
    </location>
</feature>
<feature type="chain" id="PRO_5039644107" evidence="6">
    <location>
        <begin position="21"/>
        <end position="497"/>
    </location>
</feature>
<dbReference type="Gene3D" id="3.40.190.10">
    <property type="entry name" value="Periplasmic binding protein-like II"/>
    <property type="match status" value="2"/>
</dbReference>
<proteinExistence type="predicted"/>
<keyword evidence="1" id="KW-1003">Cell membrane</keyword>
<sequence length="497" mass="55761">MRFSAVGVLSLLLFLLIGCANNTNGEGEKEISVMANVHTPQVATDSPVLDQIETAADVELDISWVPDEMYDDKMNTVIATESYPRAMFVKNSDSYNKMKDSFNEEVYWEISKYIEEYENLSNLDPVVLNNTAVNGKIFALYRETPLSRWGVMYRKDWAENLGIEAPETTDDLYEMFRAFTEDDPDGNGEDDTIGVTLNSDLTYGGFKFVSSYFGSPNNWGEKDGKLQPEFMFPEYIETMDFFKRLRDEGLVNKDFPVTSKTDQTEMLTSGKSGALVGCLCNAVGFQDSIQNTNPEAELDVQNRIAVPGGVPGTWSTAGYGSVVLFPKATNKTEEDVKETLALFDKMMEPEIYNAIAYGIEGEHYELVDGRAKRIEGEDVEASFEQKIRPLLGLAIGGELSIDALEPSFVSDLDEKQYNQTQDNNDILIHDPTVALHSKTFGEKGVYLQQIITDATFQYMLGEIDLAGFEEAVEKWRKEGGDQITQEYNEQYNALQNN</sequence>
<protein>
    <submittedName>
        <fullName evidence="7">Extracellular solute-binding protein</fullName>
    </submittedName>
</protein>
<organism evidence="7 8">
    <name type="scientific">Gracilibacillus oryzae</name>
    <dbReference type="NCBI Taxonomy" id="1672701"/>
    <lineage>
        <taxon>Bacteria</taxon>
        <taxon>Bacillati</taxon>
        <taxon>Bacillota</taxon>
        <taxon>Bacilli</taxon>
        <taxon>Bacillales</taxon>
        <taxon>Bacillaceae</taxon>
        <taxon>Gracilibacillus</taxon>
    </lineage>
</organism>
<keyword evidence="8" id="KW-1185">Reference proteome</keyword>
<evidence type="ECO:0000256" key="6">
    <source>
        <dbReference type="SAM" id="SignalP"/>
    </source>
</evidence>
<dbReference type="Pfam" id="PF01547">
    <property type="entry name" value="SBP_bac_1"/>
    <property type="match status" value="1"/>
</dbReference>
<keyword evidence="4" id="KW-0564">Palmitate</keyword>
<dbReference type="Proteomes" id="UP000480246">
    <property type="component" value="Unassembled WGS sequence"/>
</dbReference>
<dbReference type="SUPFAM" id="SSF53850">
    <property type="entry name" value="Periplasmic binding protein-like II"/>
    <property type="match status" value="1"/>
</dbReference>
<evidence type="ECO:0000256" key="1">
    <source>
        <dbReference type="ARBA" id="ARBA00022475"/>
    </source>
</evidence>
<dbReference type="PROSITE" id="PS51257">
    <property type="entry name" value="PROKAR_LIPOPROTEIN"/>
    <property type="match status" value="1"/>
</dbReference>
<dbReference type="AlphaFoldDB" id="A0A7C8GUZ5"/>
<reference evidence="7 8" key="1">
    <citation type="submission" date="2019-10" db="EMBL/GenBank/DDBJ databases">
        <title>Gracilibacillus sp. nov. isolated from rice seeds.</title>
        <authorList>
            <person name="He S."/>
        </authorList>
    </citation>
    <scope>NUCLEOTIDE SEQUENCE [LARGE SCALE GENOMIC DNA]</scope>
    <source>
        <strain evidence="7 8">TD8</strain>
    </source>
</reference>
<dbReference type="PANTHER" id="PTHR43649:SF33">
    <property type="entry name" value="POLYGALACTURONAN_RHAMNOGALACTURONAN-BINDING PROTEIN YTCQ"/>
    <property type="match status" value="1"/>
</dbReference>
<keyword evidence="5" id="KW-0449">Lipoprotein</keyword>
<evidence type="ECO:0000256" key="5">
    <source>
        <dbReference type="ARBA" id="ARBA00023288"/>
    </source>
</evidence>
<name>A0A7C8GUZ5_9BACI</name>
<evidence type="ECO:0000256" key="3">
    <source>
        <dbReference type="ARBA" id="ARBA00023136"/>
    </source>
</evidence>
<dbReference type="EMBL" id="WEID01000035">
    <property type="protein sequence ID" value="KAB8137847.1"/>
    <property type="molecule type" value="Genomic_DNA"/>
</dbReference>
<keyword evidence="2 6" id="KW-0732">Signal</keyword>
<accession>A0A7C8GUZ5</accession>
<dbReference type="PANTHER" id="PTHR43649">
    <property type="entry name" value="ARABINOSE-BINDING PROTEIN-RELATED"/>
    <property type="match status" value="1"/>
</dbReference>
<evidence type="ECO:0000256" key="2">
    <source>
        <dbReference type="ARBA" id="ARBA00022729"/>
    </source>
</evidence>
<dbReference type="InterPro" id="IPR006059">
    <property type="entry name" value="SBP"/>
</dbReference>